<dbReference type="SFLD" id="SFLDG01140">
    <property type="entry name" value="C2.B:_Phosphomannomutase_and_P"/>
    <property type="match status" value="1"/>
</dbReference>
<dbReference type="NCBIfam" id="TIGR01484">
    <property type="entry name" value="HAD-SF-IIB"/>
    <property type="match status" value="1"/>
</dbReference>
<dbReference type="PATRIC" id="fig|1423770.3.peg.100"/>
<dbReference type="InterPro" id="IPR000150">
    <property type="entry name" value="Cof"/>
</dbReference>
<dbReference type="GO" id="GO:0016791">
    <property type="term" value="F:phosphatase activity"/>
    <property type="evidence" value="ECO:0007669"/>
    <property type="project" value="UniProtKB-ARBA"/>
</dbReference>
<dbReference type="SFLD" id="SFLDG01144">
    <property type="entry name" value="C2.B.4:_PGP_Like"/>
    <property type="match status" value="1"/>
</dbReference>
<dbReference type="Proteomes" id="UP000050872">
    <property type="component" value="Unassembled WGS sequence"/>
</dbReference>
<dbReference type="SUPFAM" id="SSF56784">
    <property type="entry name" value="HAD-like"/>
    <property type="match status" value="1"/>
</dbReference>
<dbReference type="Gene3D" id="3.40.50.1000">
    <property type="entry name" value="HAD superfamily/HAD-like"/>
    <property type="match status" value="1"/>
</dbReference>
<dbReference type="AlphaFoldDB" id="A0A0R1QNQ8"/>
<dbReference type="EMBL" id="AZEZ01000048">
    <property type="protein sequence ID" value="KRL44308.1"/>
    <property type="molecule type" value="Genomic_DNA"/>
</dbReference>
<keyword evidence="2" id="KW-1185">Reference proteome</keyword>
<accession>A0A0R1QNQ8</accession>
<dbReference type="GO" id="GO:0005829">
    <property type="term" value="C:cytosol"/>
    <property type="evidence" value="ECO:0007669"/>
    <property type="project" value="TreeGrafter"/>
</dbReference>
<dbReference type="Pfam" id="PF08282">
    <property type="entry name" value="Hydrolase_3"/>
    <property type="match status" value="1"/>
</dbReference>
<dbReference type="InterPro" id="IPR006379">
    <property type="entry name" value="HAD-SF_hydro_IIB"/>
</dbReference>
<gene>
    <name evidence="1" type="ORF">FD29_GL000100</name>
</gene>
<dbReference type="InterPro" id="IPR036412">
    <property type="entry name" value="HAD-like_sf"/>
</dbReference>
<comment type="caution">
    <text evidence="1">The sequence shown here is derived from an EMBL/GenBank/DDBJ whole genome shotgun (WGS) entry which is preliminary data.</text>
</comment>
<dbReference type="RefSeq" id="WP_057887845.1">
    <property type="nucleotide sequence ID" value="NZ_AZEZ01000048.1"/>
</dbReference>
<keyword evidence="1" id="KW-0378">Hydrolase</keyword>
<dbReference type="Gene3D" id="3.30.1240.10">
    <property type="match status" value="1"/>
</dbReference>
<dbReference type="CDD" id="cd07516">
    <property type="entry name" value="HAD_Pase"/>
    <property type="match status" value="1"/>
</dbReference>
<dbReference type="SFLD" id="SFLDS00003">
    <property type="entry name" value="Haloacid_Dehalogenase"/>
    <property type="match status" value="1"/>
</dbReference>
<evidence type="ECO:0000313" key="2">
    <source>
        <dbReference type="Proteomes" id="UP000050872"/>
    </source>
</evidence>
<sequence length="269" mass="29803">MIKLIALDIDDTLLNSQSKITEATKQALQRALQQEIKIVLCSGRPLAGVTPYLKQLGISGDEQYVITYNGALVETVAGKVLSKNILNNQAYRRIVKYIEDKQLQYYVLDDQSNVYTSNRDISRIAVVQAWENSAGIFVRTPDELPADFDITKAAIVGEKDTLDSVEQPVKERFSNDYYVVRAADNFLEIMHQDVNKGSGLTKLTNILGIDPSEVMVFGDEQNDIPMFKFAGTAVAMGNGSDIAKSHADYVTDTNNKDGIAKALNKLLFK</sequence>
<dbReference type="InterPro" id="IPR023214">
    <property type="entry name" value="HAD_sf"/>
</dbReference>
<dbReference type="OrthoDB" id="9790031at2"/>
<dbReference type="PANTHER" id="PTHR10000">
    <property type="entry name" value="PHOSPHOSERINE PHOSPHATASE"/>
    <property type="match status" value="1"/>
</dbReference>
<dbReference type="NCBIfam" id="TIGR00099">
    <property type="entry name" value="Cof-subfamily"/>
    <property type="match status" value="1"/>
</dbReference>
<organism evidence="1 2">
    <name type="scientific">Companilactobacillus mindensis DSM 14500</name>
    <dbReference type="NCBI Taxonomy" id="1423770"/>
    <lineage>
        <taxon>Bacteria</taxon>
        <taxon>Bacillati</taxon>
        <taxon>Bacillota</taxon>
        <taxon>Bacilli</taxon>
        <taxon>Lactobacillales</taxon>
        <taxon>Lactobacillaceae</taxon>
        <taxon>Companilactobacillus</taxon>
    </lineage>
</organism>
<protein>
    <submittedName>
        <fullName evidence="1">HAD superfamily hydrolase</fullName>
    </submittedName>
</protein>
<dbReference type="STRING" id="1423770.FD29_GL000100"/>
<proteinExistence type="predicted"/>
<reference evidence="1 2" key="1">
    <citation type="journal article" date="2015" name="Genome Announc.">
        <title>Expanding the biotechnology potential of lactobacilli through comparative genomics of 213 strains and associated genera.</title>
        <authorList>
            <person name="Sun Z."/>
            <person name="Harris H.M."/>
            <person name="McCann A."/>
            <person name="Guo C."/>
            <person name="Argimon S."/>
            <person name="Zhang W."/>
            <person name="Yang X."/>
            <person name="Jeffery I.B."/>
            <person name="Cooney J.C."/>
            <person name="Kagawa T.F."/>
            <person name="Liu W."/>
            <person name="Song Y."/>
            <person name="Salvetti E."/>
            <person name="Wrobel A."/>
            <person name="Rasinkangas P."/>
            <person name="Parkhill J."/>
            <person name="Rea M.C."/>
            <person name="O'Sullivan O."/>
            <person name="Ritari J."/>
            <person name="Douillard F.P."/>
            <person name="Paul Ross R."/>
            <person name="Yang R."/>
            <person name="Briner A.E."/>
            <person name="Felis G.E."/>
            <person name="de Vos W.M."/>
            <person name="Barrangou R."/>
            <person name="Klaenhammer T.R."/>
            <person name="Caufield P.W."/>
            <person name="Cui Y."/>
            <person name="Zhang H."/>
            <person name="O'Toole P.W."/>
        </authorList>
    </citation>
    <scope>NUCLEOTIDE SEQUENCE [LARGE SCALE GENOMIC DNA]</scope>
    <source>
        <strain evidence="1 2">DSM 14500</strain>
    </source>
</reference>
<dbReference type="GO" id="GO:0000287">
    <property type="term" value="F:magnesium ion binding"/>
    <property type="evidence" value="ECO:0007669"/>
    <property type="project" value="TreeGrafter"/>
</dbReference>
<dbReference type="PANTHER" id="PTHR10000:SF8">
    <property type="entry name" value="HAD SUPERFAMILY HYDROLASE-LIKE, TYPE 3"/>
    <property type="match status" value="1"/>
</dbReference>
<evidence type="ECO:0000313" key="1">
    <source>
        <dbReference type="EMBL" id="KRL44308.1"/>
    </source>
</evidence>
<name>A0A0R1QNQ8_9LACO</name>